<gene>
    <name evidence="3" type="ORF">Pfra01_003045700</name>
</gene>
<dbReference type="Pfam" id="PF13843">
    <property type="entry name" value="DDE_Tnp_1_7"/>
    <property type="match status" value="1"/>
</dbReference>
<comment type="caution">
    <text evidence="3">The sequence shown here is derived from an EMBL/GenBank/DDBJ whole genome shotgun (WGS) entry which is preliminary data.</text>
</comment>
<evidence type="ECO:0000259" key="2">
    <source>
        <dbReference type="Pfam" id="PF13843"/>
    </source>
</evidence>
<evidence type="ECO:0000256" key="1">
    <source>
        <dbReference type="SAM" id="MobiDB-lite"/>
    </source>
</evidence>
<dbReference type="AlphaFoldDB" id="A0A9W7DB07"/>
<dbReference type="PANTHER" id="PTHR46599">
    <property type="entry name" value="PIGGYBAC TRANSPOSABLE ELEMENT-DERIVED PROTEIN 4"/>
    <property type="match status" value="1"/>
</dbReference>
<dbReference type="InterPro" id="IPR029526">
    <property type="entry name" value="PGBD"/>
</dbReference>
<sequence length="268" mass="29862">MKTQARLRLSRNPHGLIEATVTVDDDEDESGETLGAELIADTEDGLNAVEYGDIAADYGAIESGDDAEKADSSAEFYGPDDEDEDEQSESETAAEVLFAEYFLDRFGGEDEVMAGNLKNDVLRSMSATGWESVEIQDTEDSMRAPLTDEGAISRGSFGSVLRRDRFMEISRNLHFNPNNDPRAQTDSAWKIRKVVEVLQKTFARGYVAPSHLAFDEAILPSRSSFNKMRVYMKDKPHRWGTKLFMLCSAATAYCIRYVFFAAEIPYAA</sequence>
<feature type="domain" description="PiggyBac transposable element-derived protein" evidence="2">
    <location>
        <begin position="154"/>
        <end position="258"/>
    </location>
</feature>
<accession>A0A9W7DB07</accession>
<reference evidence="3" key="1">
    <citation type="submission" date="2023-04" db="EMBL/GenBank/DDBJ databases">
        <title>Phytophthora fragariaefolia NBRC 109709.</title>
        <authorList>
            <person name="Ichikawa N."/>
            <person name="Sato H."/>
            <person name="Tonouchi N."/>
        </authorList>
    </citation>
    <scope>NUCLEOTIDE SEQUENCE</scope>
    <source>
        <strain evidence="3">NBRC 109709</strain>
    </source>
</reference>
<dbReference type="Proteomes" id="UP001165121">
    <property type="component" value="Unassembled WGS sequence"/>
</dbReference>
<dbReference type="EMBL" id="BSXT01019157">
    <property type="protein sequence ID" value="GMG17935.1"/>
    <property type="molecule type" value="Genomic_DNA"/>
</dbReference>
<keyword evidence="4" id="KW-1185">Reference proteome</keyword>
<evidence type="ECO:0000313" key="4">
    <source>
        <dbReference type="Proteomes" id="UP001165121"/>
    </source>
</evidence>
<organism evidence="3 4">
    <name type="scientific">Phytophthora fragariaefolia</name>
    <dbReference type="NCBI Taxonomy" id="1490495"/>
    <lineage>
        <taxon>Eukaryota</taxon>
        <taxon>Sar</taxon>
        <taxon>Stramenopiles</taxon>
        <taxon>Oomycota</taxon>
        <taxon>Peronosporomycetes</taxon>
        <taxon>Peronosporales</taxon>
        <taxon>Peronosporaceae</taxon>
        <taxon>Phytophthora</taxon>
    </lineage>
</organism>
<name>A0A9W7DB07_9STRA</name>
<evidence type="ECO:0000313" key="3">
    <source>
        <dbReference type="EMBL" id="GMG17935.1"/>
    </source>
</evidence>
<dbReference type="PANTHER" id="PTHR46599:SF3">
    <property type="entry name" value="PIGGYBAC TRANSPOSABLE ELEMENT-DERIVED PROTEIN 4"/>
    <property type="match status" value="1"/>
</dbReference>
<feature type="compositionally biased region" description="Acidic residues" evidence="1">
    <location>
        <begin position="78"/>
        <end position="89"/>
    </location>
</feature>
<proteinExistence type="predicted"/>
<feature type="region of interest" description="Disordered" evidence="1">
    <location>
        <begin position="62"/>
        <end position="91"/>
    </location>
</feature>
<dbReference type="OrthoDB" id="127622at2759"/>
<protein>
    <submittedName>
        <fullName evidence="3">Unnamed protein product</fullName>
    </submittedName>
</protein>